<dbReference type="SUPFAM" id="SSF51351">
    <property type="entry name" value="Triosephosphate isomerase (TIM)"/>
    <property type="match status" value="1"/>
</dbReference>
<keyword evidence="12" id="KW-1185">Reference proteome</keyword>
<feature type="binding site" evidence="9">
    <location>
        <position position="212"/>
    </location>
    <ligand>
        <name>substrate</name>
    </ligand>
</feature>
<evidence type="ECO:0000256" key="2">
    <source>
        <dbReference type="ARBA" id="ARBA00007422"/>
    </source>
</evidence>
<comment type="similarity">
    <text evidence="2 9 10">Belongs to the triosephosphate isomerase family.</text>
</comment>
<evidence type="ECO:0000256" key="4">
    <source>
        <dbReference type="ARBA" id="ARBA00019397"/>
    </source>
</evidence>
<comment type="pathway">
    <text evidence="1 9 10">Carbohydrate degradation; glycolysis; D-glyceraldehyde 3-phosphate from glycerone phosphate: step 1/1.</text>
</comment>
<accession>A0A1H2TSE5</accession>
<dbReference type="RefSeq" id="WP_091736955.1">
    <property type="nucleotide sequence ID" value="NZ_FNNQ01000003.1"/>
</dbReference>
<dbReference type="InterPro" id="IPR013785">
    <property type="entry name" value="Aldolase_TIM"/>
</dbReference>
<dbReference type="InterPro" id="IPR020861">
    <property type="entry name" value="Triosephosphate_isomerase_AS"/>
</dbReference>
<dbReference type="PANTHER" id="PTHR21139">
    <property type="entry name" value="TRIOSEPHOSPHATE ISOMERASE"/>
    <property type="match status" value="1"/>
</dbReference>
<dbReference type="PROSITE" id="PS00171">
    <property type="entry name" value="TIM_1"/>
    <property type="match status" value="1"/>
</dbReference>
<keyword evidence="7 9" id="KW-0324">Glycolysis</keyword>
<dbReference type="NCBIfam" id="TIGR00419">
    <property type="entry name" value="tim"/>
    <property type="match status" value="1"/>
</dbReference>
<evidence type="ECO:0000256" key="1">
    <source>
        <dbReference type="ARBA" id="ARBA00004680"/>
    </source>
</evidence>
<dbReference type="GO" id="GO:0019563">
    <property type="term" value="P:glycerol catabolic process"/>
    <property type="evidence" value="ECO:0007669"/>
    <property type="project" value="TreeGrafter"/>
</dbReference>
<dbReference type="HAMAP" id="MF_00147_B">
    <property type="entry name" value="TIM_B"/>
    <property type="match status" value="1"/>
</dbReference>
<dbReference type="EC" id="5.3.1.1" evidence="3 9"/>
<evidence type="ECO:0000256" key="7">
    <source>
        <dbReference type="ARBA" id="ARBA00023152"/>
    </source>
</evidence>
<evidence type="ECO:0000256" key="8">
    <source>
        <dbReference type="ARBA" id="ARBA00023235"/>
    </source>
</evidence>
<feature type="active site" description="Electrophile" evidence="9">
    <location>
        <position position="94"/>
    </location>
</feature>
<name>A0A1H2TSE5_9BACL</name>
<organism evidence="11 12">
    <name type="scientific">Marininema mesophilum</name>
    <dbReference type="NCBI Taxonomy" id="1048340"/>
    <lineage>
        <taxon>Bacteria</taxon>
        <taxon>Bacillati</taxon>
        <taxon>Bacillota</taxon>
        <taxon>Bacilli</taxon>
        <taxon>Bacillales</taxon>
        <taxon>Thermoactinomycetaceae</taxon>
        <taxon>Marininema</taxon>
    </lineage>
</organism>
<sequence length="256" mass="27791">MRTPVIAGNWKMYKTVDQALDFLNTLRGRSEVNGVEQVLCASFVSLPTLIQATSGTEISIGAQNLHWEEEGAFTGEVSPTMLNDIDVSYVIIGHSERRTYFAETDEAVNKKTKSALGHDLIPIVCIGETLEEKEADRTQETVRDQVAQALDGLTSEEATRVILAYEPVWAIGTGKSATADDADDVIRFIRKAVSDQLDPQVAREMRILYGGSVKPGNIDSFLERQDIDGALVGGASLDPDSFAQLVNAAAKSGDQE</sequence>
<comment type="subunit">
    <text evidence="9 10">Homodimer.</text>
</comment>
<dbReference type="InterPro" id="IPR022896">
    <property type="entry name" value="TrioseP_Isoase_bac/euk"/>
</dbReference>
<dbReference type="InterPro" id="IPR035990">
    <property type="entry name" value="TIM_sf"/>
</dbReference>
<dbReference type="STRING" id="1048340.SAMN05444487_103234"/>
<dbReference type="UniPathway" id="UPA00109">
    <property type="reaction ID" value="UER00189"/>
</dbReference>
<comment type="catalytic activity">
    <reaction evidence="9 10">
        <text>D-glyceraldehyde 3-phosphate = dihydroxyacetone phosphate</text>
        <dbReference type="Rhea" id="RHEA:18585"/>
        <dbReference type="ChEBI" id="CHEBI:57642"/>
        <dbReference type="ChEBI" id="CHEBI:59776"/>
        <dbReference type="EC" id="5.3.1.1"/>
    </reaction>
</comment>
<feature type="binding site" evidence="9">
    <location>
        <begin position="233"/>
        <end position="234"/>
    </location>
    <ligand>
        <name>substrate</name>
    </ligand>
</feature>
<feature type="active site" description="Proton acceptor" evidence="9">
    <location>
        <position position="166"/>
    </location>
</feature>
<evidence type="ECO:0000256" key="10">
    <source>
        <dbReference type="RuleBase" id="RU363013"/>
    </source>
</evidence>
<dbReference type="Pfam" id="PF00121">
    <property type="entry name" value="TIM"/>
    <property type="match status" value="1"/>
</dbReference>
<comment type="function">
    <text evidence="9">Involved in the gluconeogenesis. Catalyzes stereospecifically the conversion of dihydroxyacetone phosphate (DHAP) to D-glyceraldehyde-3-phosphate (G3P).</text>
</comment>
<dbReference type="InterPro" id="IPR000652">
    <property type="entry name" value="Triosephosphate_isomerase"/>
</dbReference>
<comment type="pathway">
    <text evidence="9 10">Carbohydrate biosynthesis; gluconeogenesis.</text>
</comment>
<dbReference type="GO" id="GO:0006096">
    <property type="term" value="P:glycolytic process"/>
    <property type="evidence" value="ECO:0007669"/>
    <property type="project" value="UniProtKB-UniRule"/>
</dbReference>
<dbReference type="AlphaFoldDB" id="A0A1H2TSE5"/>
<feature type="binding site" evidence="9">
    <location>
        <begin position="9"/>
        <end position="11"/>
    </location>
    <ligand>
        <name>substrate</name>
    </ligand>
</feature>
<dbReference type="PROSITE" id="PS51440">
    <property type="entry name" value="TIM_2"/>
    <property type="match status" value="1"/>
</dbReference>
<dbReference type="Proteomes" id="UP000198534">
    <property type="component" value="Unassembled WGS sequence"/>
</dbReference>
<evidence type="ECO:0000256" key="3">
    <source>
        <dbReference type="ARBA" id="ARBA00011940"/>
    </source>
</evidence>
<evidence type="ECO:0000313" key="11">
    <source>
        <dbReference type="EMBL" id="SDW46658.1"/>
    </source>
</evidence>
<dbReference type="CDD" id="cd00311">
    <property type="entry name" value="TIM"/>
    <property type="match status" value="1"/>
</dbReference>
<dbReference type="GO" id="GO:0004807">
    <property type="term" value="F:triose-phosphate isomerase activity"/>
    <property type="evidence" value="ECO:0007669"/>
    <property type="project" value="UniProtKB-UniRule"/>
</dbReference>
<evidence type="ECO:0000256" key="9">
    <source>
        <dbReference type="HAMAP-Rule" id="MF_00147"/>
    </source>
</evidence>
<evidence type="ECO:0000256" key="6">
    <source>
        <dbReference type="ARBA" id="ARBA00022490"/>
    </source>
</evidence>
<dbReference type="GO" id="GO:0006094">
    <property type="term" value="P:gluconeogenesis"/>
    <property type="evidence" value="ECO:0007669"/>
    <property type="project" value="UniProtKB-UniRule"/>
</dbReference>
<reference evidence="11 12" key="1">
    <citation type="submission" date="2016-10" db="EMBL/GenBank/DDBJ databases">
        <authorList>
            <person name="de Groot N.N."/>
        </authorList>
    </citation>
    <scope>NUCLEOTIDE SEQUENCE [LARGE SCALE GENOMIC DNA]</scope>
    <source>
        <strain evidence="11 12">DSM 45610</strain>
    </source>
</reference>
<comment type="subcellular location">
    <subcellularLocation>
        <location evidence="9 10">Cytoplasm</location>
    </subcellularLocation>
</comment>
<keyword evidence="6 9" id="KW-0963">Cytoplasm</keyword>
<dbReference type="EMBL" id="FNNQ01000003">
    <property type="protein sequence ID" value="SDW46658.1"/>
    <property type="molecule type" value="Genomic_DNA"/>
</dbReference>
<dbReference type="PANTHER" id="PTHR21139:SF42">
    <property type="entry name" value="TRIOSEPHOSPHATE ISOMERASE"/>
    <property type="match status" value="1"/>
</dbReference>
<dbReference type="OrthoDB" id="9809429at2"/>
<gene>
    <name evidence="9" type="primary">tpiA</name>
    <name evidence="11" type="ORF">SAMN05444487_103234</name>
</gene>
<evidence type="ECO:0000313" key="12">
    <source>
        <dbReference type="Proteomes" id="UP000198534"/>
    </source>
</evidence>
<dbReference type="UniPathway" id="UPA00138"/>
<proteinExistence type="inferred from homology"/>
<keyword evidence="8 9" id="KW-0413">Isomerase</keyword>
<dbReference type="Gene3D" id="3.20.20.70">
    <property type="entry name" value="Aldolase class I"/>
    <property type="match status" value="1"/>
</dbReference>
<keyword evidence="5 9" id="KW-0312">Gluconeogenesis</keyword>
<feature type="binding site" evidence="9">
    <location>
        <position position="172"/>
    </location>
    <ligand>
        <name>substrate</name>
    </ligand>
</feature>
<dbReference type="GO" id="GO:0046166">
    <property type="term" value="P:glyceraldehyde-3-phosphate biosynthetic process"/>
    <property type="evidence" value="ECO:0007669"/>
    <property type="project" value="TreeGrafter"/>
</dbReference>
<dbReference type="GO" id="GO:0005829">
    <property type="term" value="C:cytosol"/>
    <property type="evidence" value="ECO:0007669"/>
    <property type="project" value="TreeGrafter"/>
</dbReference>
<evidence type="ECO:0000256" key="5">
    <source>
        <dbReference type="ARBA" id="ARBA00022432"/>
    </source>
</evidence>
<dbReference type="FunFam" id="3.20.20.70:FF:000016">
    <property type="entry name" value="Triosephosphate isomerase"/>
    <property type="match status" value="1"/>
</dbReference>
<protein>
    <recommendedName>
        <fullName evidence="4 9">Triosephosphate isomerase</fullName>
        <shortName evidence="9">TIM</shortName>
        <shortName evidence="9">TPI</shortName>
        <ecNumber evidence="3 9">5.3.1.1</ecNumber>
    </recommendedName>
    <alternativeName>
        <fullName evidence="9">Triose-phosphate isomerase</fullName>
    </alternativeName>
</protein>